<organism evidence="1 2">
    <name type="scientific">Asparagus officinalis</name>
    <name type="common">Garden asparagus</name>
    <dbReference type="NCBI Taxonomy" id="4686"/>
    <lineage>
        <taxon>Eukaryota</taxon>
        <taxon>Viridiplantae</taxon>
        <taxon>Streptophyta</taxon>
        <taxon>Embryophyta</taxon>
        <taxon>Tracheophyta</taxon>
        <taxon>Spermatophyta</taxon>
        <taxon>Magnoliopsida</taxon>
        <taxon>Liliopsida</taxon>
        <taxon>Asparagales</taxon>
        <taxon>Asparagaceae</taxon>
        <taxon>Asparagoideae</taxon>
        <taxon>Asparagus</taxon>
    </lineage>
</organism>
<proteinExistence type="predicted"/>
<keyword evidence="2" id="KW-1185">Reference proteome</keyword>
<name>A0A5P1F696_ASPOF</name>
<protein>
    <submittedName>
        <fullName evidence="1">Uncharacterized protein</fullName>
    </submittedName>
</protein>
<gene>
    <name evidence="1" type="ORF">A4U43_C04F29220</name>
</gene>
<dbReference type="AlphaFoldDB" id="A0A5P1F696"/>
<sequence>MESLSSSRDANMVIVALDATRERTKDELRLTMNGIRMRGDILRGGSSVHVFGVLHTVNNPMGYPMKATTDSFVGTSSRLLEEEVLKKIDMYESMLVEIARSCREERVSMNVKITAGTPTKQVILQEVMSSKAAWLILDRKVFKRRSEDSFWS</sequence>
<dbReference type="OMA" id="WILAGFR"/>
<evidence type="ECO:0000313" key="2">
    <source>
        <dbReference type="Proteomes" id="UP000243459"/>
    </source>
</evidence>
<dbReference type="Gramene" id="ONK73273">
    <property type="protein sequence ID" value="ONK73273"/>
    <property type="gene ID" value="A4U43_C04F29220"/>
</dbReference>
<reference evidence="2" key="1">
    <citation type="journal article" date="2017" name="Nat. Commun.">
        <title>The asparagus genome sheds light on the origin and evolution of a young Y chromosome.</title>
        <authorList>
            <person name="Harkess A."/>
            <person name="Zhou J."/>
            <person name="Xu C."/>
            <person name="Bowers J.E."/>
            <person name="Van der Hulst R."/>
            <person name="Ayyampalayam S."/>
            <person name="Mercati F."/>
            <person name="Riccardi P."/>
            <person name="McKain M.R."/>
            <person name="Kakrana A."/>
            <person name="Tang H."/>
            <person name="Ray J."/>
            <person name="Groenendijk J."/>
            <person name="Arikit S."/>
            <person name="Mathioni S.M."/>
            <person name="Nakano M."/>
            <person name="Shan H."/>
            <person name="Telgmann-Rauber A."/>
            <person name="Kanno A."/>
            <person name="Yue Z."/>
            <person name="Chen H."/>
            <person name="Li W."/>
            <person name="Chen Y."/>
            <person name="Xu X."/>
            <person name="Zhang Y."/>
            <person name="Luo S."/>
            <person name="Chen H."/>
            <person name="Gao J."/>
            <person name="Mao Z."/>
            <person name="Pires J.C."/>
            <person name="Luo M."/>
            <person name="Kudrna D."/>
            <person name="Wing R.A."/>
            <person name="Meyers B.C."/>
            <person name="Yi K."/>
            <person name="Kong H."/>
            <person name="Lavrijsen P."/>
            <person name="Sunseri F."/>
            <person name="Falavigna A."/>
            <person name="Ye Y."/>
            <person name="Leebens-Mack J.H."/>
            <person name="Chen G."/>
        </authorList>
    </citation>
    <scope>NUCLEOTIDE SEQUENCE [LARGE SCALE GENOMIC DNA]</scope>
    <source>
        <strain evidence="2">cv. DH0086</strain>
    </source>
</reference>
<dbReference type="EMBL" id="CM007384">
    <property type="protein sequence ID" value="ONK73273.1"/>
    <property type="molecule type" value="Genomic_DNA"/>
</dbReference>
<accession>A0A5P1F696</accession>
<dbReference type="Proteomes" id="UP000243459">
    <property type="component" value="Chromosome 4"/>
</dbReference>
<evidence type="ECO:0000313" key="1">
    <source>
        <dbReference type="EMBL" id="ONK73273.1"/>
    </source>
</evidence>